<evidence type="ECO:0000313" key="2">
    <source>
        <dbReference type="Proteomes" id="UP001239795"/>
    </source>
</evidence>
<organism evidence="1 2">
    <name type="scientific">Colletotrichum melonis</name>
    <dbReference type="NCBI Taxonomy" id="1209925"/>
    <lineage>
        <taxon>Eukaryota</taxon>
        <taxon>Fungi</taxon>
        <taxon>Dikarya</taxon>
        <taxon>Ascomycota</taxon>
        <taxon>Pezizomycotina</taxon>
        <taxon>Sordariomycetes</taxon>
        <taxon>Hypocreomycetidae</taxon>
        <taxon>Glomerellales</taxon>
        <taxon>Glomerellaceae</taxon>
        <taxon>Colletotrichum</taxon>
        <taxon>Colletotrichum acutatum species complex</taxon>
    </lineage>
</organism>
<proteinExistence type="predicted"/>
<sequence length="100" mass="10773">MQASPSAQRSPAPNGMGICGVCRVIYRHPPILNARPLFPSLPLHRIPAAPPTRIPLSHFLCCLPCPRHHSTATNPLGRSACLSALLLGILWGELFFVSSV</sequence>
<gene>
    <name evidence="1" type="ORF">CMEL01_02610</name>
</gene>
<dbReference type="AlphaFoldDB" id="A0AAI9XQW6"/>
<dbReference type="EMBL" id="MLGG01000013">
    <property type="protein sequence ID" value="KAK1459611.1"/>
    <property type="molecule type" value="Genomic_DNA"/>
</dbReference>
<name>A0AAI9XQW6_9PEZI</name>
<evidence type="ECO:0000313" key="1">
    <source>
        <dbReference type="EMBL" id="KAK1459611.1"/>
    </source>
</evidence>
<protein>
    <submittedName>
        <fullName evidence="1">Uncharacterized protein</fullName>
    </submittedName>
</protein>
<reference evidence="1 2" key="1">
    <citation type="submission" date="2016-10" db="EMBL/GenBank/DDBJ databases">
        <title>The genome sequence of Colletotrichum fioriniae PJ7.</title>
        <authorList>
            <person name="Baroncelli R."/>
        </authorList>
    </citation>
    <scope>NUCLEOTIDE SEQUENCE [LARGE SCALE GENOMIC DNA]</scope>
    <source>
        <strain evidence="1">Col 31</strain>
    </source>
</reference>
<keyword evidence="2" id="KW-1185">Reference proteome</keyword>
<comment type="caution">
    <text evidence="1">The sequence shown here is derived from an EMBL/GenBank/DDBJ whole genome shotgun (WGS) entry which is preliminary data.</text>
</comment>
<dbReference type="Proteomes" id="UP001239795">
    <property type="component" value="Unassembled WGS sequence"/>
</dbReference>
<accession>A0AAI9XQW6</accession>